<dbReference type="InterPro" id="IPR036390">
    <property type="entry name" value="WH_DNA-bd_sf"/>
</dbReference>
<dbReference type="Pfam" id="PF02082">
    <property type="entry name" value="Rrf2"/>
    <property type="match status" value="1"/>
</dbReference>
<dbReference type="PANTHER" id="PTHR33221">
    <property type="entry name" value="WINGED HELIX-TURN-HELIX TRANSCRIPTIONAL REGULATOR, RRF2 FAMILY"/>
    <property type="match status" value="1"/>
</dbReference>
<dbReference type="OrthoDB" id="9808360at2"/>
<sequence>MILTTLEGYAIKSLIYIANKKDRRATVSEIAQNNNVSFPYILRICSMLREHHILESEKGRSGGYILVRDPKDISVLEIIEAVKRSSIEVKCEFGLKDLKCKPSECISMQSLEYLKNRLDDFLRKITLKDLLERSLNYANFTNTSN</sequence>
<keyword evidence="2" id="KW-1185">Reference proteome</keyword>
<dbReference type="EMBL" id="AP012051">
    <property type="protein sequence ID" value="BAL80952.1"/>
    <property type="molecule type" value="Genomic_DNA"/>
</dbReference>
<dbReference type="Proteomes" id="UP000004793">
    <property type="component" value="Chromosome"/>
</dbReference>
<reference evidence="1 2" key="1">
    <citation type="submission" date="2011-01" db="EMBL/GenBank/DDBJ databases">
        <title>Whole genome sequence of Caldisericum exile AZM16c01.</title>
        <authorList>
            <person name="Narita-Yamada S."/>
            <person name="Kawakoshi A."/>
            <person name="Nakamura S."/>
            <person name="Sasagawa M."/>
            <person name="Fukada J."/>
            <person name="Sekine M."/>
            <person name="Kato Y."/>
            <person name="Fukai R."/>
            <person name="Sasaki K."/>
            <person name="Hanamaki A."/>
            <person name="Narita H."/>
            <person name="Konno Y."/>
            <person name="Mori K."/>
            <person name="Yamazaki S."/>
            <person name="Suzuki K."/>
            <person name="Fujita N."/>
        </authorList>
    </citation>
    <scope>NUCLEOTIDE SEQUENCE [LARGE SCALE GENOMIC DNA]</scope>
    <source>
        <strain evidence="2">DSM 21853 / NBRC 104410 / AZM16c01</strain>
    </source>
</reference>
<dbReference type="Gene3D" id="1.10.10.10">
    <property type="entry name" value="Winged helix-like DNA-binding domain superfamily/Winged helix DNA-binding domain"/>
    <property type="match status" value="1"/>
</dbReference>
<dbReference type="NCBIfam" id="TIGR00738">
    <property type="entry name" value="rrf2_super"/>
    <property type="match status" value="1"/>
</dbReference>
<dbReference type="GO" id="GO:0005829">
    <property type="term" value="C:cytosol"/>
    <property type="evidence" value="ECO:0007669"/>
    <property type="project" value="TreeGrafter"/>
</dbReference>
<name>A0A7U6GEP5_CALEA</name>
<dbReference type="RefSeq" id="WP_014453355.1">
    <property type="nucleotide sequence ID" value="NC_017096.1"/>
</dbReference>
<gene>
    <name evidence="1" type="ordered locus">CSE_08260</name>
</gene>
<evidence type="ECO:0000313" key="2">
    <source>
        <dbReference type="Proteomes" id="UP000004793"/>
    </source>
</evidence>
<dbReference type="PROSITE" id="PS51197">
    <property type="entry name" value="HTH_RRF2_2"/>
    <property type="match status" value="1"/>
</dbReference>
<protein>
    <submittedName>
        <fullName evidence="1">Rrf2 family DNA binding protein</fullName>
    </submittedName>
</protein>
<dbReference type="InterPro" id="IPR036388">
    <property type="entry name" value="WH-like_DNA-bd_sf"/>
</dbReference>
<accession>A0A7U6GEP5</accession>
<dbReference type="GO" id="GO:0003700">
    <property type="term" value="F:DNA-binding transcription factor activity"/>
    <property type="evidence" value="ECO:0007669"/>
    <property type="project" value="TreeGrafter"/>
</dbReference>
<evidence type="ECO:0000313" key="1">
    <source>
        <dbReference type="EMBL" id="BAL80952.1"/>
    </source>
</evidence>
<dbReference type="SUPFAM" id="SSF46785">
    <property type="entry name" value="Winged helix' DNA-binding domain"/>
    <property type="match status" value="1"/>
</dbReference>
<dbReference type="PANTHER" id="PTHR33221:SF14">
    <property type="entry name" value="HTH-TYPE TRANSCRIPTIONAL REGULATOR AQ_268-RELATED"/>
    <property type="match status" value="1"/>
</dbReference>
<dbReference type="InterPro" id="IPR000944">
    <property type="entry name" value="Tscrpt_reg_Rrf2"/>
</dbReference>
<dbReference type="KEGG" id="cex:CSE_08260"/>
<dbReference type="AlphaFoldDB" id="A0A7U6GEP5"/>
<organism evidence="1 2">
    <name type="scientific">Caldisericum exile (strain DSM 21853 / NBRC 104410 / AZM16c01)</name>
    <dbReference type="NCBI Taxonomy" id="511051"/>
    <lineage>
        <taxon>Bacteria</taxon>
        <taxon>Pseudomonadati</taxon>
        <taxon>Caldisericota/Cryosericota group</taxon>
        <taxon>Caldisericota</taxon>
        <taxon>Caldisericia</taxon>
        <taxon>Caldisericales</taxon>
        <taxon>Caldisericaceae</taxon>
        <taxon>Caldisericum</taxon>
    </lineage>
</organism>
<proteinExistence type="predicted"/>